<evidence type="ECO:0000313" key="7">
    <source>
        <dbReference type="EMBL" id="PKI83296.1"/>
    </source>
</evidence>
<dbReference type="Pfam" id="PF01195">
    <property type="entry name" value="Pept_tRNA_hydro"/>
    <property type="match status" value="1"/>
</dbReference>
<dbReference type="AlphaFoldDB" id="A0A2N1J9S5"/>
<evidence type="ECO:0000256" key="5">
    <source>
        <dbReference type="ARBA" id="ARBA00038063"/>
    </source>
</evidence>
<comment type="similarity">
    <text evidence="5">Belongs to the PTH family.</text>
</comment>
<dbReference type="STRING" id="2020962.A0A2N1J9S5"/>
<sequence length="191" mass="21144">MARRRPEDGLPSFPLPDPAEPQPFRMVRAAKGWLARVTTLVDTMPNKGMVQYPKGAFPPQRFPLVMLDMIFYIPKALMNVNGGGLAAAMTQYPTLDIPRDVLLLHDEMERAFGKVSIKWDGSAAGHNGVRSVQNMLKSRGLEESVARVRLGIGRPPDGESVSSYVLESMPDAWLDACMRMHEDDGGLYETS</sequence>
<dbReference type="InterPro" id="IPR001328">
    <property type="entry name" value="Pept_tRNA_hydro"/>
</dbReference>
<dbReference type="GO" id="GO:0004045">
    <property type="term" value="F:peptidyl-tRNA hydrolase activity"/>
    <property type="evidence" value="ECO:0007669"/>
    <property type="project" value="UniProtKB-EC"/>
</dbReference>
<name>A0A2N1J9S5_9BASI</name>
<evidence type="ECO:0000256" key="4">
    <source>
        <dbReference type="ARBA" id="ARBA00022884"/>
    </source>
</evidence>
<dbReference type="EMBL" id="KZ454992">
    <property type="protein sequence ID" value="PKI83296.1"/>
    <property type="molecule type" value="Genomic_DNA"/>
</dbReference>
<reference evidence="7 8" key="1">
    <citation type="submission" date="2017-10" db="EMBL/GenBank/DDBJ databases">
        <title>A novel species of cold-tolerant Malassezia isolated from bats.</title>
        <authorList>
            <person name="Lorch J.M."/>
            <person name="Palmer J.M."/>
            <person name="Vanderwolf K.J."/>
            <person name="Schmidt K.Z."/>
            <person name="Verant M.L."/>
            <person name="Weller T.J."/>
            <person name="Blehert D.S."/>
        </authorList>
    </citation>
    <scope>NUCLEOTIDE SEQUENCE [LARGE SCALE GENOMIC DNA]</scope>
    <source>
        <strain evidence="7 8">NWHC:44797-103</strain>
    </source>
</reference>
<evidence type="ECO:0000256" key="2">
    <source>
        <dbReference type="ARBA" id="ARBA00022555"/>
    </source>
</evidence>
<dbReference type="Proteomes" id="UP000232875">
    <property type="component" value="Unassembled WGS sequence"/>
</dbReference>
<keyword evidence="2" id="KW-0820">tRNA-binding</keyword>
<dbReference type="GO" id="GO:0000049">
    <property type="term" value="F:tRNA binding"/>
    <property type="evidence" value="ECO:0007669"/>
    <property type="project" value="UniProtKB-KW"/>
</dbReference>
<dbReference type="PANTHER" id="PTHR17224">
    <property type="entry name" value="PEPTIDYL-TRNA HYDROLASE"/>
    <property type="match status" value="1"/>
</dbReference>
<keyword evidence="3" id="KW-0378">Hydrolase</keyword>
<evidence type="ECO:0000256" key="3">
    <source>
        <dbReference type="ARBA" id="ARBA00022801"/>
    </source>
</evidence>
<keyword evidence="8" id="KW-1185">Reference proteome</keyword>
<keyword evidence="4" id="KW-0694">RNA-binding</keyword>
<accession>A0A2N1J9S5</accession>
<proteinExistence type="inferred from homology"/>
<evidence type="ECO:0000256" key="1">
    <source>
        <dbReference type="ARBA" id="ARBA00013260"/>
    </source>
</evidence>
<organism evidence="7 8">
    <name type="scientific">Malassezia vespertilionis</name>
    <dbReference type="NCBI Taxonomy" id="2020962"/>
    <lineage>
        <taxon>Eukaryota</taxon>
        <taxon>Fungi</taxon>
        <taxon>Dikarya</taxon>
        <taxon>Basidiomycota</taxon>
        <taxon>Ustilaginomycotina</taxon>
        <taxon>Malasseziomycetes</taxon>
        <taxon>Malasseziales</taxon>
        <taxon>Malasseziaceae</taxon>
        <taxon>Malassezia</taxon>
    </lineage>
</organism>
<dbReference type="InterPro" id="IPR036416">
    <property type="entry name" value="Pept_tRNA_hydro_sf"/>
</dbReference>
<evidence type="ECO:0000313" key="8">
    <source>
        <dbReference type="Proteomes" id="UP000232875"/>
    </source>
</evidence>
<dbReference type="PANTHER" id="PTHR17224:SF1">
    <property type="entry name" value="PEPTIDYL-TRNA HYDROLASE"/>
    <property type="match status" value="1"/>
</dbReference>
<dbReference type="OrthoDB" id="1711136at2759"/>
<dbReference type="SUPFAM" id="SSF53178">
    <property type="entry name" value="Peptidyl-tRNA hydrolase-like"/>
    <property type="match status" value="1"/>
</dbReference>
<dbReference type="EC" id="3.1.1.29" evidence="1"/>
<dbReference type="InterPro" id="IPR018171">
    <property type="entry name" value="Pept_tRNA_hydro_CS"/>
</dbReference>
<feature type="region of interest" description="Disordered" evidence="6">
    <location>
        <begin position="1"/>
        <end position="21"/>
    </location>
</feature>
<protein>
    <recommendedName>
        <fullName evidence="1">peptidyl-tRNA hydrolase</fullName>
        <ecNumber evidence="1">3.1.1.29</ecNumber>
    </recommendedName>
</protein>
<dbReference type="PROSITE" id="PS01196">
    <property type="entry name" value="PEPT_TRNA_HYDROL_2"/>
    <property type="match status" value="1"/>
</dbReference>
<dbReference type="Gene3D" id="3.40.50.1470">
    <property type="entry name" value="Peptidyl-tRNA hydrolase"/>
    <property type="match status" value="1"/>
</dbReference>
<gene>
    <name evidence="7" type="ORF">MVES_002793</name>
</gene>
<evidence type="ECO:0000256" key="6">
    <source>
        <dbReference type="SAM" id="MobiDB-lite"/>
    </source>
</evidence>